<proteinExistence type="predicted"/>
<comment type="caution">
    <text evidence="1">The sequence shown here is derived from an EMBL/GenBank/DDBJ whole genome shotgun (WGS) entry which is preliminary data.</text>
</comment>
<gene>
    <name evidence="1" type="ORF">RRG08_061720</name>
</gene>
<evidence type="ECO:0000313" key="1">
    <source>
        <dbReference type="EMBL" id="KAK3777260.1"/>
    </source>
</evidence>
<accession>A0AAE0ZXA4</accession>
<dbReference type="Proteomes" id="UP001283361">
    <property type="component" value="Unassembled WGS sequence"/>
</dbReference>
<organism evidence="1 2">
    <name type="scientific">Elysia crispata</name>
    <name type="common">lettuce slug</name>
    <dbReference type="NCBI Taxonomy" id="231223"/>
    <lineage>
        <taxon>Eukaryota</taxon>
        <taxon>Metazoa</taxon>
        <taxon>Spiralia</taxon>
        <taxon>Lophotrochozoa</taxon>
        <taxon>Mollusca</taxon>
        <taxon>Gastropoda</taxon>
        <taxon>Heterobranchia</taxon>
        <taxon>Euthyneura</taxon>
        <taxon>Panpulmonata</taxon>
        <taxon>Sacoglossa</taxon>
        <taxon>Placobranchoidea</taxon>
        <taxon>Plakobranchidae</taxon>
        <taxon>Elysia</taxon>
    </lineage>
</organism>
<dbReference type="EMBL" id="JAWDGP010003105">
    <property type="protein sequence ID" value="KAK3777260.1"/>
    <property type="molecule type" value="Genomic_DNA"/>
</dbReference>
<protein>
    <submittedName>
        <fullName evidence="1">Uncharacterized protein</fullName>
    </submittedName>
</protein>
<keyword evidence="2" id="KW-1185">Reference proteome</keyword>
<evidence type="ECO:0000313" key="2">
    <source>
        <dbReference type="Proteomes" id="UP001283361"/>
    </source>
</evidence>
<name>A0AAE0ZXA4_9GAST</name>
<dbReference type="AlphaFoldDB" id="A0AAE0ZXA4"/>
<sequence length="76" mass="8118">MFKSCGLAAARYPPSSLPPRPVLAALYSIRPPADSNNSDISDSEPLSTPSVHLLILTTPISPTLSLSLLHPSTCWF</sequence>
<reference evidence="1" key="1">
    <citation type="journal article" date="2023" name="G3 (Bethesda)">
        <title>A reference genome for the long-term kleptoplast-retaining sea slug Elysia crispata morphotype clarki.</title>
        <authorList>
            <person name="Eastman K.E."/>
            <person name="Pendleton A.L."/>
            <person name="Shaikh M.A."/>
            <person name="Suttiyut T."/>
            <person name="Ogas R."/>
            <person name="Tomko P."/>
            <person name="Gavelis G."/>
            <person name="Widhalm J.R."/>
            <person name="Wisecaver J.H."/>
        </authorList>
    </citation>
    <scope>NUCLEOTIDE SEQUENCE</scope>
    <source>
        <strain evidence="1">ECLA1</strain>
    </source>
</reference>